<dbReference type="SUPFAM" id="SSF52540">
    <property type="entry name" value="P-loop containing nucleoside triphosphate hydrolases"/>
    <property type="match status" value="1"/>
</dbReference>
<evidence type="ECO:0000256" key="1">
    <source>
        <dbReference type="SAM" id="MobiDB-lite"/>
    </source>
</evidence>
<dbReference type="InterPro" id="IPR022300">
    <property type="entry name" value="PPK2-rel_1"/>
</dbReference>
<dbReference type="AlphaFoldDB" id="A0A3N2D7R9"/>
<accession>A0A3N2D7R9</accession>
<organism evidence="3 4">
    <name type="scientific">Salana multivorans</name>
    <dbReference type="NCBI Taxonomy" id="120377"/>
    <lineage>
        <taxon>Bacteria</taxon>
        <taxon>Bacillati</taxon>
        <taxon>Actinomycetota</taxon>
        <taxon>Actinomycetes</taxon>
        <taxon>Micrococcales</taxon>
        <taxon>Beutenbergiaceae</taxon>
        <taxon>Salana</taxon>
    </lineage>
</organism>
<dbReference type="InterPro" id="IPR027417">
    <property type="entry name" value="P-loop_NTPase"/>
</dbReference>
<dbReference type="InterPro" id="IPR022488">
    <property type="entry name" value="PPK2-related"/>
</dbReference>
<evidence type="ECO:0000313" key="4">
    <source>
        <dbReference type="Proteomes" id="UP000275356"/>
    </source>
</evidence>
<name>A0A3N2D7R9_9MICO</name>
<dbReference type="Proteomes" id="UP000275356">
    <property type="component" value="Unassembled WGS sequence"/>
</dbReference>
<dbReference type="GO" id="GO:0006797">
    <property type="term" value="P:polyphosphate metabolic process"/>
    <property type="evidence" value="ECO:0007669"/>
    <property type="project" value="InterPro"/>
</dbReference>
<feature type="region of interest" description="Disordered" evidence="1">
    <location>
        <begin position="1"/>
        <end position="77"/>
    </location>
</feature>
<dbReference type="GO" id="GO:0016776">
    <property type="term" value="F:phosphotransferase activity, phosphate group as acceptor"/>
    <property type="evidence" value="ECO:0007669"/>
    <property type="project" value="InterPro"/>
</dbReference>
<feature type="compositionally biased region" description="Low complexity" evidence="1">
    <location>
        <begin position="45"/>
        <end position="55"/>
    </location>
</feature>
<dbReference type="Gene3D" id="3.40.50.300">
    <property type="entry name" value="P-loop containing nucleotide triphosphate hydrolases"/>
    <property type="match status" value="1"/>
</dbReference>
<feature type="compositionally biased region" description="Basic residues" evidence="1">
    <location>
        <begin position="35"/>
        <end position="44"/>
    </location>
</feature>
<dbReference type="OrthoDB" id="9775224at2"/>
<proteinExistence type="predicted"/>
<sequence length="354" mass="38704">MAKNKASKKSGTGKKSHEPGAGGKATKADRGEKAKKPKKSKKSGKAATSRGAATGDDSLAPVPVTTAGSEDWTTPPREALAVGDGFRIADLDAAATPGWTGSRAEAEARLAALGEELSELQERLFAEGRSGGRRAVLLVLQGLDTAGKGGIVRHVVGMVDPQGVSIRSFGVPTPEERSHHYLWRIDRSLPAGGRIGVFDRSQYEDVLVVRVDSLAPLEEIEGRYEEINEFERALVERETSIVKVALVVSPHEQYRRLRERLERPDKYWKFSLGDLAVRAKRPAYDEAYQLVLDRTNTSWAPWYVIPADNKWFARLAVAELVVQALRDLDLSWPPADFDVAEATAALDAQQDEPV</sequence>
<dbReference type="NCBIfam" id="TIGR03709">
    <property type="entry name" value="PPK2_rel_1"/>
    <property type="match status" value="1"/>
</dbReference>
<keyword evidence="4" id="KW-1185">Reference proteome</keyword>
<dbReference type="PANTHER" id="PTHR34383:SF3">
    <property type="entry name" value="POLYPHOSPHATE:AMP PHOSPHOTRANSFERASE"/>
    <property type="match status" value="1"/>
</dbReference>
<dbReference type="EMBL" id="RKHQ01000001">
    <property type="protein sequence ID" value="ROR95827.1"/>
    <property type="molecule type" value="Genomic_DNA"/>
</dbReference>
<dbReference type="RefSeq" id="WP_123738090.1">
    <property type="nucleotide sequence ID" value="NZ_RKHQ01000001.1"/>
</dbReference>
<dbReference type="PANTHER" id="PTHR34383">
    <property type="entry name" value="POLYPHOSPHATE:AMP PHOSPHOTRANSFERASE-RELATED"/>
    <property type="match status" value="1"/>
</dbReference>
<evidence type="ECO:0000259" key="2">
    <source>
        <dbReference type="Pfam" id="PF03976"/>
    </source>
</evidence>
<keyword evidence="3" id="KW-0808">Transferase</keyword>
<evidence type="ECO:0000313" key="3">
    <source>
        <dbReference type="EMBL" id="ROR95827.1"/>
    </source>
</evidence>
<comment type="caution">
    <text evidence="3">The sequence shown here is derived from an EMBL/GenBank/DDBJ whole genome shotgun (WGS) entry which is preliminary data.</text>
</comment>
<feature type="domain" description="Polyphosphate kinase-2-related" evidence="2">
    <location>
        <begin position="102"/>
        <end position="327"/>
    </location>
</feature>
<feature type="compositionally biased region" description="Basic residues" evidence="1">
    <location>
        <begin position="1"/>
        <end position="14"/>
    </location>
</feature>
<dbReference type="Pfam" id="PF03976">
    <property type="entry name" value="PPK2"/>
    <property type="match status" value="1"/>
</dbReference>
<gene>
    <name evidence="3" type="ORF">EDD28_0389</name>
</gene>
<protein>
    <submittedName>
        <fullName evidence="3">PPK2 family polyphosphate:nucleotide phosphotransferase</fullName>
    </submittedName>
</protein>
<reference evidence="3 4" key="1">
    <citation type="submission" date="2018-11" db="EMBL/GenBank/DDBJ databases">
        <title>Sequencing the genomes of 1000 actinobacteria strains.</title>
        <authorList>
            <person name="Klenk H.-P."/>
        </authorList>
    </citation>
    <scope>NUCLEOTIDE SEQUENCE [LARGE SCALE GENOMIC DNA]</scope>
    <source>
        <strain evidence="3 4">DSM 13521</strain>
    </source>
</reference>